<feature type="binding site" evidence="11">
    <location>
        <begin position="216"/>
        <end position="217"/>
    </location>
    <ligand>
        <name>substrate</name>
    </ligand>
</feature>
<feature type="binding site" evidence="11">
    <location>
        <position position="248"/>
    </location>
    <ligand>
        <name>substrate</name>
    </ligand>
</feature>
<evidence type="ECO:0000256" key="2">
    <source>
        <dbReference type="ARBA" id="ARBA00011899"/>
    </source>
</evidence>
<keyword evidence="5 9" id="KW-0378">Hydrolase</keyword>
<dbReference type="STRING" id="1108812.AWC16_00565"/>
<feature type="binding site" evidence="12">
    <location>
        <position position="192"/>
    </location>
    <ligand>
        <name>Zn(2+)</name>
        <dbReference type="ChEBI" id="CHEBI:29105"/>
    </ligand>
</feature>
<name>A0A1X1Y6X1_9MYCO</name>
<comment type="similarity">
    <text evidence="1 9">Belongs to the metallo-dependent hydrolases superfamily. NagA family.</text>
</comment>
<protein>
    <recommendedName>
        <fullName evidence="3">N-acetylglucosamine-6-phosphate deacetylase</fullName>
        <ecNumber evidence="2">3.5.1.25</ecNumber>
    </recommendedName>
</protein>
<dbReference type="GO" id="GO:0006046">
    <property type="term" value="P:N-acetylglucosamine catabolic process"/>
    <property type="evidence" value="ECO:0007669"/>
    <property type="project" value="TreeGrafter"/>
</dbReference>
<evidence type="ECO:0000313" key="14">
    <source>
        <dbReference type="EMBL" id="ORW06873.1"/>
    </source>
</evidence>
<evidence type="ECO:0000256" key="8">
    <source>
        <dbReference type="ARBA" id="ARBA00060590"/>
    </source>
</evidence>
<evidence type="ECO:0000259" key="13">
    <source>
        <dbReference type="Pfam" id="PF01979"/>
    </source>
</evidence>
<dbReference type="NCBIfam" id="TIGR00221">
    <property type="entry name" value="nagA"/>
    <property type="match status" value="1"/>
</dbReference>
<evidence type="ECO:0000256" key="11">
    <source>
        <dbReference type="PIRSR" id="PIRSR038994-2"/>
    </source>
</evidence>
<dbReference type="AlphaFoldDB" id="A0A1X1Y6X1"/>
<organism evidence="14 15">
    <name type="scientific">Mycolicibacter longobardus</name>
    <dbReference type="NCBI Taxonomy" id="1108812"/>
    <lineage>
        <taxon>Bacteria</taxon>
        <taxon>Bacillati</taxon>
        <taxon>Actinomycetota</taxon>
        <taxon>Actinomycetes</taxon>
        <taxon>Mycobacteriales</taxon>
        <taxon>Mycobacteriaceae</taxon>
        <taxon>Mycolicibacter</taxon>
    </lineage>
</organism>
<accession>A0A1X1Y6X1</accession>
<evidence type="ECO:0000256" key="1">
    <source>
        <dbReference type="ARBA" id="ARBA00010716"/>
    </source>
</evidence>
<evidence type="ECO:0000256" key="9">
    <source>
        <dbReference type="PIRNR" id="PIRNR038994"/>
    </source>
</evidence>
<evidence type="ECO:0000256" key="6">
    <source>
        <dbReference type="ARBA" id="ARBA00023277"/>
    </source>
</evidence>
<comment type="pathway">
    <text evidence="8">Amino-sugar metabolism; N-acetylneuraminate degradation; D-fructose 6-phosphate from N-acetylneuraminate: step 4/5.</text>
</comment>
<dbReference type="Pfam" id="PF01979">
    <property type="entry name" value="Amidohydro_1"/>
    <property type="match status" value="1"/>
</dbReference>
<keyword evidence="4 12" id="KW-0479">Metal-binding</keyword>
<dbReference type="InterPro" id="IPR032466">
    <property type="entry name" value="Metal_Hydrolase"/>
</dbReference>
<comment type="caution">
    <text evidence="14">The sequence shown here is derived from an EMBL/GenBank/DDBJ whole genome shotgun (WGS) entry which is preliminary data.</text>
</comment>
<evidence type="ECO:0000313" key="15">
    <source>
        <dbReference type="Proteomes" id="UP000193866"/>
    </source>
</evidence>
<reference evidence="14 15" key="1">
    <citation type="submission" date="2016-01" db="EMBL/GenBank/DDBJ databases">
        <title>The new phylogeny of the genus Mycobacterium.</title>
        <authorList>
            <person name="Tarcisio F."/>
            <person name="Conor M."/>
            <person name="Antonella G."/>
            <person name="Elisabetta G."/>
            <person name="Giulia F.S."/>
            <person name="Sara T."/>
            <person name="Anna F."/>
            <person name="Clotilde B."/>
            <person name="Roberto B."/>
            <person name="Veronica D.S."/>
            <person name="Fabio R."/>
            <person name="Monica P."/>
            <person name="Olivier J."/>
            <person name="Enrico T."/>
            <person name="Nicola S."/>
        </authorList>
    </citation>
    <scope>NUCLEOTIDE SEQUENCE [LARGE SCALE GENOMIC DNA]</scope>
    <source>
        <strain evidence="14 15">DSM 45394</strain>
    </source>
</reference>
<feature type="binding site" evidence="12">
    <location>
        <position position="213"/>
    </location>
    <ligand>
        <name>Zn(2+)</name>
        <dbReference type="ChEBI" id="CHEBI:29105"/>
    </ligand>
</feature>
<proteinExistence type="inferred from homology"/>
<dbReference type="EMBL" id="LQPG01000056">
    <property type="protein sequence ID" value="ORW06873.1"/>
    <property type="molecule type" value="Genomic_DNA"/>
</dbReference>
<dbReference type="PIRSF" id="PIRSF038994">
    <property type="entry name" value="NagA"/>
    <property type="match status" value="1"/>
</dbReference>
<keyword evidence="15" id="KW-1185">Reference proteome</keyword>
<feature type="binding site" evidence="11">
    <location>
        <begin position="305"/>
        <end position="307"/>
    </location>
    <ligand>
        <name>substrate</name>
    </ligand>
</feature>
<dbReference type="PANTHER" id="PTHR11113:SF14">
    <property type="entry name" value="N-ACETYLGLUCOSAMINE-6-PHOSPHATE DEACETYLASE"/>
    <property type="match status" value="1"/>
</dbReference>
<dbReference type="Gene3D" id="2.30.40.10">
    <property type="entry name" value="Urease, subunit C, domain 1"/>
    <property type="match status" value="1"/>
</dbReference>
<dbReference type="PANTHER" id="PTHR11113">
    <property type="entry name" value="N-ACETYLGLUCOSAMINE-6-PHOSPHATE DEACETYLASE"/>
    <property type="match status" value="1"/>
</dbReference>
<evidence type="ECO:0000256" key="10">
    <source>
        <dbReference type="PIRSR" id="PIRSR038994-1"/>
    </source>
</evidence>
<feature type="binding site" evidence="11">
    <location>
        <position position="224"/>
    </location>
    <ligand>
        <name>substrate</name>
    </ligand>
</feature>
<feature type="binding site" evidence="11">
    <location>
        <position position="137"/>
    </location>
    <ligand>
        <name>substrate</name>
    </ligand>
</feature>
<dbReference type="OrthoDB" id="9776488at2"/>
<dbReference type="InterPro" id="IPR011059">
    <property type="entry name" value="Metal-dep_hydrolase_composite"/>
</dbReference>
<evidence type="ECO:0000256" key="5">
    <source>
        <dbReference type="ARBA" id="ARBA00022801"/>
    </source>
</evidence>
<dbReference type="GO" id="GO:0046872">
    <property type="term" value="F:metal ion binding"/>
    <property type="evidence" value="ECO:0007669"/>
    <property type="project" value="UniProtKB-KW"/>
</dbReference>
<sequence length="384" mass="38678">MPVITAGAVVLDGRVHRPGWVSVADGRIADCGAGVPPVGADTDFGAGVLVPGFVDMHVHGGGGVSYADSAGASSEAIDRAAALHARHGTTAGLASLVTAAPQALLTQVRTLAAATRRGVVDGIHLEGPWLSRLHCGAHDSAWLRAPEAAEVDALLDAGDGAIRMVTLAPELPDAVAIIRRLVDAGIVVAVGHTDAGYDQTQAAIDAGATVGTHLFNAMRALHHREPGPVPALLADPRVTVELIADGVHLHPAVIRHVVATAGPDRVALVTDAMAAAGAGDGAFALGGLAVDVADGVARLRGTATIAGSTATMDRLFTAAVRLLGGQIDTDAALAAAVRMTSSTPARTLGLNGAGVLAAGSVANLVVMNADLQVERVMRRGAWLR</sequence>
<dbReference type="RefSeq" id="WP_085266900.1">
    <property type="nucleotide sequence ID" value="NZ_JACKVG010000012.1"/>
</dbReference>
<evidence type="ECO:0000256" key="4">
    <source>
        <dbReference type="ARBA" id="ARBA00022723"/>
    </source>
</evidence>
<comment type="cofactor">
    <cofactor evidence="12">
        <name>a divalent metal cation</name>
        <dbReference type="ChEBI" id="CHEBI:60240"/>
    </cofactor>
    <text evidence="12">Binds 1 divalent metal cation per subunit.</text>
</comment>
<dbReference type="CDD" id="cd00854">
    <property type="entry name" value="NagA"/>
    <property type="match status" value="1"/>
</dbReference>
<comment type="catalytic activity">
    <reaction evidence="7">
        <text>N-acetyl-D-glucosamine 6-phosphate + H2O = D-glucosamine 6-phosphate + acetate</text>
        <dbReference type="Rhea" id="RHEA:22936"/>
        <dbReference type="ChEBI" id="CHEBI:15377"/>
        <dbReference type="ChEBI" id="CHEBI:30089"/>
        <dbReference type="ChEBI" id="CHEBI:57513"/>
        <dbReference type="ChEBI" id="CHEBI:58725"/>
        <dbReference type="EC" id="3.5.1.25"/>
    </reaction>
</comment>
<evidence type="ECO:0000256" key="7">
    <source>
        <dbReference type="ARBA" id="ARBA00047647"/>
    </source>
</evidence>
<feature type="binding site" evidence="12">
    <location>
        <position position="126"/>
    </location>
    <ligand>
        <name>Zn(2+)</name>
        <dbReference type="ChEBI" id="CHEBI:29105"/>
    </ligand>
</feature>
<dbReference type="InterPro" id="IPR003764">
    <property type="entry name" value="GlcNAc_6-P_deAcase"/>
</dbReference>
<dbReference type="SUPFAM" id="SSF51556">
    <property type="entry name" value="Metallo-dependent hydrolases"/>
    <property type="match status" value="1"/>
</dbReference>
<feature type="active site" description="Proton donor/acceptor" evidence="10">
    <location>
        <position position="271"/>
    </location>
</feature>
<feature type="domain" description="Amidohydrolase-related" evidence="13">
    <location>
        <begin position="48"/>
        <end position="381"/>
    </location>
</feature>
<evidence type="ECO:0000256" key="12">
    <source>
        <dbReference type="PIRSR" id="PIRSR038994-3"/>
    </source>
</evidence>
<gene>
    <name evidence="14" type="ORF">AWC16_00565</name>
</gene>
<dbReference type="FunFam" id="3.20.20.140:FF:000004">
    <property type="entry name" value="N-acetylglucosamine-6-phosphate deacetylase"/>
    <property type="match status" value="1"/>
</dbReference>
<keyword evidence="6 9" id="KW-0119">Carbohydrate metabolism</keyword>
<evidence type="ECO:0000256" key="3">
    <source>
        <dbReference type="ARBA" id="ARBA00018029"/>
    </source>
</evidence>
<dbReference type="Gene3D" id="3.20.20.140">
    <property type="entry name" value="Metal-dependent hydrolases"/>
    <property type="match status" value="1"/>
</dbReference>
<dbReference type="SUPFAM" id="SSF51338">
    <property type="entry name" value="Composite domain of metallo-dependent hydrolases"/>
    <property type="match status" value="1"/>
</dbReference>
<dbReference type="Proteomes" id="UP000193866">
    <property type="component" value="Unassembled WGS sequence"/>
</dbReference>
<dbReference type="EC" id="3.5.1.25" evidence="2"/>
<dbReference type="InterPro" id="IPR006680">
    <property type="entry name" value="Amidohydro-rel"/>
</dbReference>
<dbReference type="GO" id="GO:0008448">
    <property type="term" value="F:N-acetylglucosamine-6-phosphate deacetylase activity"/>
    <property type="evidence" value="ECO:0007669"/>
    <property type="project" value="UniProtKB-EC"/>
</dbReference>